<feature type="non-terminal residue" evidence="3">
    <location>
        <position position="1"/>
    </location>
</feature>
<feature type="transmembrane region" description="Helical" evidence="2">
    <location>
        <begin position="587"/>
        <end position="608"/>
    </location>
</feature>
<reference evidence="3 4" key="1">
    <citation type="submission" date="2020-11" db="EMBL/GenBank/DDBJ databases">
        <title>P. mediterranea TC4 genome.</title>
        <authorList>
            <person name="Molmeret M."/>
        </authorList>
    </citation>
    <scope>NUCLEOTIDE SEQUENCE [LARGE SCALE GENOMIC DNA]</scope>
    <source>
        <strain evidence="3 4">TC4</strain>
    </source>
</reference>
<comment type="caution">
    <text evidence="3">The sequence shown here is derived from an EMBL/GenBank/DDBJ whole genome shotgun (WGS) entry which is preliminary data.</text>
</comment>
<dbReference type="EMBL" id="JADKYU010000679">
    <property type="protein sequence ID" value="MBF4985200.1"/>
    <property type="molecule type" value="Genomic_DNA"/>
</dbReference>
<organism evidence="3 4">
    <name type="scientific">Nonlabens mediterrranea</name>
    <dbReference type="NCBI Taxonomy" id="1419947"/>
    <lineage>
        <taxon>Bacteria</taxon>
        <taxon>Pseudomonadati</taxon>
        <taxon>Bacteroidota</taxon>
        <taxon>Flavobacteriia</taxon>
        <taxon>Flavobacteriales</taxon>
        <taxon>Flavobacteriaceae</taxon>
        <taxon>Nonlabens</taxon>
    </lineage>
</organism>
<keyword evidence="4" id="KW-1185">Reference proteome</keyword>
<evidence type="ECO:0000256" key="2">
    <source>
        <dbReference type="SAM" id="Phobius"/>
    </source>
</evidence>
<proteinExistence type="predicted"/>
<dbReference type="Proteomes" id="UP001194729">
    <property type="component" value="Unassembled WGS sequence"/>
</dbReference>
<evidence type="ECO:0000256" key="1">
    <source>
        <dbReference type="SAM" id="Coils"/>
    </source>
</evidence>
<accession>A0ABS0A746</accession>
<keyword evidence="2" id="KW-0472">Membrane</keyword>
<keyword evidence="2" id="KW-0812">Transmembrane</keyword>
<keyword evidence="2" id="KW-1133">Transmembrane helix</keyword>
<feature type="coiled-coil region" evidence="1">
    <location>
        <begin position="516"/>
        <end position="551"/>
    </location>
</feature>
<sequence length="631" mass="73093">NKEFLASTSVFAEMANNNVDLPKIINEFIINTYILNKTYSQNSAEIKNELIEHFDIDVPEAIVRTQLKKLTREEVVDYNDGQYIINPEHRQARQYISENVDEKKDAQNEIFDELSRYVKLRKGPLNDNEKEKLQSNFIEYLFDNTVEDKYSTLISAFIVKNETDSSFLKELNLIREGATILKGIYYSTDFNDTNVWRTPLTIYLDTEHLLSLSGLNGETFEHMLMDFFNLVRDVNAKTQSAGQKLIKLKYTRTVKKEIENLFYVAKLIVEGKATLQPGKTAIKRIADGCSQTSDITRKISEFFTKLRGMGVSEAEEIELFDYPQFNIVDERALIKYEGEKDEDEINKILEEFTYVNIMRRGKNSRGFENIGHIMMTGDRVTRAMSFDNDLKIAGNDFSFATDVYYVTQRLWYKLNRGLGFNNPLPSTLNVVNKARVIISSQINSSVRKRFNDIENEIASGARTSEELKEYYLRLRANTSNPESITFDTLEEQIDFIYDDNDLENYLRNRSAEKSTLKARNEKVTSLQEENLQKEQEKNDIKESLINSSEKQAKKIFHFYKIGAILTIAGIVIVLAFIGYIFKKETDSMLSVIVFTFSGISILISLVSWRKIENWLKNIAYKEHNELLSEYN</sequence>
<evidence type="ECO:0000313" key="3">
    <source>
        <dbReference type="EMBL" id="MBF4985200.1"/>
    </source>
</evidence>
<evidence type="ECO:0000313" key="4">
    <source>
        <dbReference type="Proteomes" id="UP001194729"/>
    </source>
</evidence>
<keyword evidence="1" id="KW-0175">Coiled coil</keyword>
<name>A0ABS0A746_9FLAO</name>
<protein>
    <submittedName>
        <fullName evidence="3">Uncharacterized protein</fullName>
    </submittedName>
</protein>
<feature type="transmembrane region" description="Helical" evidence="2">
    <location>
        <begin position="558"/>
        <end position="581"/>
    </location>
</feature>
<gene>
    <name evidence="3" type="ORF">FNJ87_12965</name>
</gene>